<protein>
    <submittedName>
        <fullName evidence="1">Uncharacterized protein</fullName>
    </submittedName>
</protein>
<proteinExistence type="predicted"/>
<reference evidence="1" key="1">
    <citation type="journal article" date="2015" name="Nature">
        <title>Complex archaea that bridge the gap between prokaryotes and eukaryotes.</title>
        <authorList>
            <person name="Spang A."/>
            <person name="Saw J.H."/>
            <person name="Jorgensen S.L."/>
            <person name="Zaremba-Niedzwiedzka K."/>
            <person name="Martijn J."/>
            <person name="Lind A.E."/>
            <person name="van Eijk R."/>
            <person name="Schleper C."/>
            <person name="Guy L."/>
            <person name="Ettema T.J."/>
        </authorList>
    </citation>
    <scope>NUCLEOTIDE SEQUENCE</scope>
</reference>
<name>A0A0F8ZBK5_9ZZZZ</name>
<evidence type="ECO:0000313" key="1">
    <source>
        <dbReference type="EMBL" id="KKK57416.1"/>
    </source>
</evidence>
<sequence length="53" mass="6016">MGSSNWTSKHWIEWLNTLATTREQTGTIDPHPDTLRRAAAHIEQLQSDRGGNE</sequence>
<accession>A0A0F8ZBK5</accession>
<gene>
    <name evidence="1" type="ORF">LCGC14_3054720</name>
</gene>
<organism evidence="1">
    <name type="scientific">marine sediment metagenome</name>
    <dbReference type="NCBI Taxonomy" id="412755"/>
    <lineage>
        <taxon>unclassified sequences</taxon>
        <taxon>metagenomes</taxon>
        <taxon>ecological metagenomes</taxon>
    </lineage>
</organism>
<dbReference type="AlphaFoldDB" id="A0A0F8ZBK5"/>
<comment type="caution">
    <text evidence="1">The sequence shown here is derived from an EMBL/GenBank/DDBJ whole genome shotgun (WGS) entry which is preliminary data.</text>
</comment>
<dbReference type="EMBL" id="LAZR01064489">
    <property type="protein sequence ID" value="KKK57416.1"/>
    <property type="molecule type" value="Genomic_DNA"/>
</dbReference>